<comment type="similarity">
    <text evidence="1">Belongs to the UPF0098 family.</text>
</comment>
<dbReference type="SUPFAM" id="SSF49777">
    <property type="entry name" value="PEBP-like"/>
    <property type="match status" value="1"/>
</dbReference>
<dbReference type="Proteomes" id="UP000076447">
    <property type="component" value="Unassembled WGS sequence"/>
</dbReference>
<evidence type="ECO:0000313" key="2">
    <source>
        <dbReference type="EMBL" id="KZM34089.1"/>
    </source>
</evidence>
<dbReference type="PANTHER" id="PTHR30289:SF1">
    <property type="entry name" value="PEBP (PHOSPHATIDYLETHANOLAMINE-BINDING PROTEIN) FAMILY PROTEIN"/>
    <property type="match status" value="1"/>
</dbReference>
<evidence type="ECO:0000313" key="3">
    <source>
        <dbReference type="Proteomes" id="UP000076447"/>
    </source>
</evidence>
<dbReference type="STRING" id="43678.OJAG_32410"/>
<dbReference type="InterPro" id="IPR008914">
    <property type="entry name" value="PEBP"/>
</dbReference>
<dbReference type="RefSeq" id="WP_068709676.1">
    <property type="nucleotide sequence ID" value="NZ_JBIVFZ010000007.1"/>
</dbReference>
<gene>
    <name evidence="2" type="ORF">OJAG_32410</name>
</gene>
<proteinExistence type="inferred from homology"/>
<reference evidence="2 3" key="1">
    <citation type="submission" date="2016-01" db="EMBL/GenBank/DDBJ databases">
        <title>Genome sequence of Oerskovia enterophila VJag, an agar and cellulose degrading bacterium.</title>
        <authorList>
            <person name="Poehlein A."/>
            <person name="Jag V."/>
            <person name="Bengelsdorf F."/>
            <person name="Duerre P."/>
            <person name="Daniel R."/>
        </authorList>
    </citation>
    <scope>NUCLEOTIDE SEQUENCE [LARGE SCALE GENOMIC DNA]</scope>
    <source>
        <strain evidence="2 3">VJag</strain>
    </source>
</reference>
<organism evidence="2 3">
    <name type="scientific">Oerskovia enterophila</name>
    <dbReference type="NCBI Taxonomy" id="43678"/>
    <lineage>
        <taxon>Bacteria</taxon>
        <taxon>Bacillati</taxon>
        <taxon>Actinomycetota</taxon>
        <taxon>Actinomycetes</taxon>
        <taxon>Micrococcales</taxon>
        <taxon>Cellulomonadaceae</taxon>
        <taxon>Oerskovia</taxon>
    </lineage>
</organism>
<dbReference type="PANTHER" id="PTHR30289">
    <property type="entry name" value="UNCHARACTERIZED PROTEIN YBCL-RELATED"/>
    <property type="match status" value="1"/>
</dbReference>
<dbReference type="CDD" id="cd00865">
    <property type="entry name" value="PEBP_bact_arch"/>
    <property type="match status" value="1"/>
</dbReference>
<dbReference type="EMBL" id="LRIE01000082">
    <property type="protein sequence ID" value="KZM34089.1"/>
    <property type="molecule type" value="Genomic_DNA"/>
</dbReference>
<evidence type="ECO:0000256" key="1">
    <source>
        <dbReference type="ARBA" id="ARBA00007120"/>
    </source>
</evidence>
<dbReference type="Pfam" id="PF01161">
    <property type="entry name" value="PBP"/>
    <property type="match status" value="1"/>
</dbReference>
<dbReference type="InterPro" id="IPR005247">
    <property type="entry name" value="YbhB_YbcL/LppC-like"/>
</dbReference>
<protein>
    <submittedName>
        <fullName evidence="2">Putative kinase inhibitor protein</fullName>
    </submittedName>
</protein>
<comment type="caution">
    <text evidence="2">The sequence shown here is derived from an EMBL/GenBank/DDBJ whole genome shotgun (WGS) entry which is preliminary data.</text>
</comment>
<dbReference type="InterPro" id="IPR036610">
    <property type="entry name" value="PEBP-like_sf"/>
</dbReference>
<accession>A0A163QEN1</accession>
<sequence>MNLADRPLAPDPYSLLPQVPRFTVTSDDVVDGEPLARTHAADGDNRSPELSWNHFPAATRSFLVSCFDMDAPTPAGYWHWTVVNVPVSTVTLAQGAGSPGGGYLPPGAVQTRHDGGGPGYLGAAPPRGDRPHRYVFAVHALDVETLDVTPSTTATAVAMNAVFHTIGRATITPTYQVLVDA</sequence>
<name>A0A163QEN1_9CELL</name>
<dbReference type="OrthoDB" id="9797506at2"/>
<dbReference type="Gene3D" id="3.90.280.10">
    <property type="entry name" value="PEBP-like"/>
    <property type="match status" value="1"/>
</dbReference>
<dbReference type="PATRIC" id="fig|43678.3.peg.3400"/>
<dbReference type="AlphaFoldDB" id="A0A163QEN1"/>
<dbReference type="NCBIfam" id="TIGR00481">
    <property type="entry name" value="YbhB/YbcL family Raf kinase inhibitor-like protein"/>
    <property type="match status" value="1"/>
</dbReference>